<dbReference type="CDD" id="cd01635">
    <property type="entry name" value="Glycosyltransferase_GTB-type"/>
    <property type="match status" value="1"/>
</dbReference>
<keyword evidence="1" id="KW-0808">Transferase</keyword>
<name>A0A6J5NCM9_9CAUD</name>
<gene>
    <name evidence="3" type="ORF">UFOVP1307_170</name>
    <name evidence="1" type="ORF">UFOVP651_176</name>
    <name evidence="2" type="ORF">UFOVP902_32</name>
</gene>
<reference evidence="1" key="1">
    <citation type="submission" date="2020-04" db="EMBL/GenBank/DDBJ databases">
        <authorList>
            <person name="Chiriac C."/>
            <person name="Salcher M."/>
            <person name="Ghai R."/>
            <person name="Kavagutti S V."/>
        </authorList>
    </citation>
    <scope>NUCLEOTIDE SEQUENCE</scope>
</reference>
<dbReference type="EMBL" id="LR796859">
    <property type="protein sequence ID" value="CAB4170477.1"/>
    <property type="molecule type" value="Genomic_DNA"/>
</dbReference>
<evidence type="ECO:0000313" key="1">
    <source>
        <dbReference type="EMBL" id="CAB4155281.1"/>
    </source>
</evidence>
<sequence length="486" mass="55154">MELSKKKKILLLGDDFRLPSGIGTISKEIILNTVKEFDWVQLGAAINHPDAGQAFDLSAEVINETGVADASVKLIPWNGYGDRNILFAIINQEQPDAILHFTDPRYWTWLYAIEHEIKTTFNIPITYYSIWDDLPYPMWNAPFYASCDMIMGISKQSDNIHREVLKQNGFDVLDYDDSWYMPTDKKWNQVITGYVPHGLNHNVFKPLISNDPAYVAMHKKIKQDNKVDFVVFWNNRNIRRKQPGDVVLAFKTFVDTLPADQQSKIALVMHTQAIDENGTDLRAIAKTLAPQCKIIFSEQKINAAELNAMYNVADVTINIGSNEGWGLSSTEAILAGCPIINNVTGGLQDQCGFEDENGEWLRFDGKFSTNHTGRFKKHGIWVKPVFPSNRSLQGSPSTPYIFDDRVQFEQVAEAIAYWYTMTEENRAACGFEGRTWALANGLTAEQMGNKMISMFRDLFAMNRELRPLFTVTKTQQTNYEQTGIVA</sequence>
<dbReference type="Gene3D" id="3.40.50.2000">
    <property type="entry name" value="Glycogen Phosphorylase B"/>
    <property type="match status" value="1"/>
</dbReference>
<organism evidence="1">
    <name type="scientific">uncultured Caudovirales phage</name>
    <dbReference type="NCBI Taxonomy" id="2100421"/>
    <lineage>
        <taxon>Viruses</taxon>
        <taxon>Duplodnaviria</taxon>
        <taxon>Heunggongvirae</taxon>
        <taxon>Uroviricota</taxon>
        <taxon>Caudoviricetes</taxon>
        <taxon>Peduoviridae</taxon>
        <taxon>Maltschvirus</taxon>
        <taxon>Maltschvirus maltsch</taxon>
    </lineage>
</organism>
<dbReference type="PANTHER" id="PTHR46656:SF3">
    <property type="entry name" value="PUTATIVE-RELATED"/>
    <property type="match status" value="1"/>
</dbReference>
<dbReference type="EMBL" id="LR796625">
    <property type="protein sequence ID" value="CAB4155281.1"/>
    <property type="molecule type" value="Genomic_DNA"/>
</dbReference>
<accession>A0A6J5NCM9</accession>
<proteinExistence type="predicted"/>
<evidence type="ECO:0000313" key="2">
    <source>
        <dbReference type="EMBL" id="CAB4170477.1"/>
    </source>
</evidence>
<dbReference type="PANTHER" id="PTHR46656">
    <property type="entry name" value="PUTATIVE-RELATED"/>
    <property type="match status" value="1"/>
</dbReference>
<dbReference type="GO" id="GO:0016740">
    <property type="term" value="F:transferase activity"/>
    <property type="evidence" value="ECO:0007669"/>
    <property type="project" value="UniProtKB-KW"/>
</dbReference>
<dbReference type="SUPFAM" id="SSF53756">
    <property type="entry name" value="UDP-Glycosyltransferase/glycogen phosphorylase"/>
    <property type="match status" value="1"/>
</dbReference>
<evidence type="ECO:0000313" key="3">
    <source>
        <dbReference type="EMBL" id="CAB4198599.1"/>
    </source>
</evidence>
<protein>
    <submittedName>
        <fullName evidence="1">Glycosyl transferase, family 1</fullName>
    </submittedName>
</protein>
<dbReference type="EMBL" id="LR797270">
    <property type="protein sequence ID" value="CAB4198599.1"/>
    <property type="molecule type" value="Genomic_DNA"/>
</dbReference>